<protein>
    <recommendedName>
        <fullName evidence="4">Ribosome recycling factor domain-containing protein</fullName>
    </recommendedName>
</protein>
<keyword evidence="6" id="KW-1185">Reference proteome</keyword>
<dbReference type="GO" id="GO:0043023">
    <property type="term" value="F:ribosomal large subunit binding"/>
    <property type="evidence" value="ECO:0007669"/>
    <property type="project" value="TreeGrafter"/>
</dbReference>
<dbReference type="PANTHER" id="PTHR20982">
    <property type="entry name" value="RIBOSOME RECYCLING FACTOR"/>
    <property type="match status" value="1"/>
</dbReference>
<dbReference type="GO" id="GO:0006412">
    <property type="term" value="P:translation"/>
    <property type="evidence" value="ECO:0007669"/>
    <property type="project" value="UniProtKB-KW"/>
</dbReference>
<evidence type="ECO:0000256" key="1">
    <source>
        <dbReference type="ARBA" id="ARBA00005912"/>
    </source>
</evidence>
<gene>
    <name evidence="5" type="ORF">AB1Y20_022380</name>
</gene>
<evidence type="ECO:0000259" key="4">
    <source>
        <dbReference type="Pfam" id="PF01765"/>
    </source>
</evidence>
<dbReference type="FunFam" id="3.30.1360.40:FF:000001">
    <property type="entry name" value="Ribosome-recycling factor"/>
    <property type="match status" value="1"/>
</dbReference>
<dbReference type="PANTHER" id="PTHR20982:SF3">
    <property type="entry name" value="MITOCHONDRIAL RIBOSOME RECYCLING FACTOR PSEUDO 1"/>
    <property type="match status" value="1"/>
</dbReference>
<dbReference type="InterPro" id="IPR036191">
    <property type="entry name" value="RRF_sf"/>
</dbReference>
<comment type="caution">
    <text evidence="5">The sequence shown here is derived from an EMBL/GenBank/DDBJ whole genome shotgun (WGS) entry which is preliminary data.</text>
</comment>
<dbReference type="EMBL" id="JBGBPQ010000008">
    <property type="protein sequence ID" value="KAL1520818.1"/>
    <property type="molecule type" value="Genomic_DNA"/>
</dbReference>
<feature type="region of interest" description="Disordered" evidence="3">
    <location>
        <begin position="74"/>
        <end position="98"/>
    </location>
</feature>
<keyword evidence="2" id="KW-0648">Protein biosynthesis</keyword>
<evidence type="ECO:0000256" key="3">
    <source>
        <dbReference type="SAM" id="MobiDB-lite"/>
    </source>
</evidence>
<organism evidence="5 6">
    <name type="scientific">Prymnesium parvum</name>
    <name type="common">Toxic golden alga</name>
    <dbReference type="NCBI Taxonomy" id="97485"/>
    <lineage>
        <taxon>Eukaryota</taxon>
        <taxon>Haptista</taxon>
        <taxon>Haptophyta</taxon>
        <taxon>Prymnesiophyceae</taxon>
        <taxon>Prymnesiales</taxon>
        <taxon>Prymnesiaceae</taxon>
        <taxon>Prymnesium</taxon>
    </lineage>
</organism>
<comment type="similarity">
    <text evidence="1">Belongs to the RRF family.</text>
</comment>
<dbReference type="InterPro" id="IPR023584">
    <property type="entry name" value="Ribosome_recyc_fac_dom"/>
</dbReference>
<dbReference type="SUPFAM" id="SSF55194">
    <property type="entry name" value="Ribosome recycling factor, RRF"/>
    <property type="match status" value="1"/>
</dbReference>
<dbReference type="Pfam" id="PF01765">
    <property type="entry name" value="RRF"/>
    <property type="match status" value="1"/>
</dbReference>
<name>A0AB34JGZ8_PRYPA</name>
<accession>A0AB34JGZ8</accession>
<feature type="domain" description="Ribosome recycling factor" evidence="4">
    <location>
        <begin position="117"/>
        <end position="275"/>
    </location>
</feature>
<dbReference type="GO" id="GO:0005739">
    <property type="term" value="C:mitochondrion"/>
    <property type="evidence" value="ECO:0007669"/>
    <property type="project" value="TreeGrafter"/>
</dbReference>
<proteinExistence type="inferred from homology"/>
<dbReference type="AlphaFoldDB" id="A0AB34JGZ8"/>
<reference evidence="5 6" key="1">
    <citation type="journal article" date="2024" name="Science">
        <title>Giant polyketide synthase enzymes in the biosynthesis of giant marine polyether toxins.</title>
        <authorList>
            <person name="Fallon T.R."/>
            <person name="Shende V.V."/>
            <person name="Wierzbicki I.H."/>
            <person name="Pendleton A.L."/>
            <person name="Watervoot N.F."/>
            <person name="Auber R.P."/>
            <person name="Gonzalez D.J."/>
            <person name="Wisecaver J.H."/>
            <person name="Moore B.S."/>
        </authorList>
    </citation>
    <scope>NUCLEOTIDE SEQUENCE [LARGE SCALE GENOMIC DNA]</scope>
    <source>
        <strain evidence="5 6">12B1</strain>
    </source>
</reference>
<dbReference type="Gene3D" id="1.10.132.20">
    <property type="entry name" value="Ribosome-recycling factor"/>
    <property type="match status" value="1"/>
</dbReference>
<evidence type="ECO:0000313" key="6">
    <source>
        <dbReference type="Proteomes" id="UP001515480"/>
    </source>
</evidence>
<evidence type="ECO:0000256" key="2">
    <source>
        <dbReference type="ARBA" id="ARBA00022917"/>
    </source>
</evidence>
<dbReference type="Proteomes" id="UP001515480">
    <property type="component" value="Unassembled WGS sequence"/>
</dbReference>
<dbReference type="InterPro" id="IPR002661">
    <property type="entry name" value="Ribosome_recyc_fac"/>
</dbReference>
<feature type="compositionally biased region" description="Acidic residues" evidence="3">
    <location>
        <begin position="89"/>
        <end position="98"/>
    </location>
</feature>
<dbReference type="Gene3D" id="3.30.1360.40">
    <property type="match status" value="1"/>
</dbReference>
<evidence type="ECO:0000313" key="5">
    <source>
        <dbReference type="EMBL" id="KAL1520818.1"/>
    </source>
</evidence>
<sequence>MPDASPCWLCAHSPTAAHAHTVFPAGMCTVCRRLKGHMAFRQLLGCAKRPILVPPRTLASAPVLILSRHLAKKGKASGKGGKGAKASKDDEDSGAEEVDEVDLDALGSAMEKSFNHLQRELGAMQAGRATPNMLDSVQVTLHGDKVPLPSLAKVLVQGSNALQISVFDGANSPAICKAIENAELNLTPEAVGKTIRVAVPRPTKEMRMLLIKQIKKAGETCRNHIRTHRQAAMKQAKAHSVKETVKRQEKEVQKIHDTYISKVDAAVDAKEKEVMSV</sequence>